<keyword evidence="4" id="KW-1185">Reference proteome</keyword>
<proteinExistence type="predicted"/>
<feature type="domain" description="G-patch" evidence="2">
    <location>
        <begin position="240"/>
        <end position="286"/>
    </location>
</feature>
<dbReference type="EMBL" id="JABFDY010000024">
    <property type="protein sequence ID" value="KAF7689164.1"/>
    <property type="molecule type" value="Genomic_DNA"/>
</dbReference>
<feature type="region of interest" description="Disordered" evidence="1">
    <location>
        <begin position="27"/>
        <end position="78"/>
    </location>
</feature>
<dbReference type="Pfam" id="PF01585">
    <property type="entry name" value="G-patch"/>
    <property type="match status" value="1"/>
</dbReference>
<organism evidence="3 4">
    <name type="scientific">Silurus meridionalis</name>
    <name type="common">Southern catfish</name>
    <name type="synonym">Silurus soldatovi meridionalis</name>
    <dbReference type="NCBI Taxonomy" id="175797"/>
    <lineage>
        <taxon>Eukaryota</taxon>
        <taxon>Metazoa</taxon>
        <taxon>Chordata</taxon>
        <taxon>Craniata</taxon>
        <taxon>Vertebrata</taxon>
        <taxon>Euteleostomi</taxon>
        <taxon>Actinopterygii</taxon>
        <taxon>Neopterygii</taxon>
        <taxon>Teleostei</taxon>
        <taxon>Ostariophysi</taxon>
        <taxon>Siluriformes</taxon>
        <taxon>Siluridae</taxon>
        <taxon>Silurus</taxon>
    </lineage>
</organism>
<dbReference type="AlphaFoldDB" id="A0A8T0AAL9"/>
<dbReference type="InterPro" id="IPR000467">
    <property type="entry name" value="G_patch_dom"/>
</dbReference>
<comment type="caution">
    <text evidence="3">The sequence shown here is derived from an EMBL/GenBank/DDBJ whole genome shotgun (WGS) entry which is preliminary data.</text>
</comment>
<dbReference type="SUPFAM" id="SSF48403">
    <property type="entry name" value="Ankyrin repeat"/>
    <property type="match status" value="1"/>
</dbReference>
<gene>
    <name evidence="3" type="ORF">HF521_012517</name>
</gene>
<dbReference type="GO" id="GO:0003676">
    <property type="term" value="F:nucleic acid binding"/>
    <property type="evidence" value="ECO:0007669"/>
    <property type="project" value="InterPro"/>
</dbReference>
<reference evidence="3" key="1">
    <citation type="submission" date="2020-08" db="EMBL/GenBank/DDBJ databases">
        <title>Chromosome-level assembly of Southern catfish (Silurus meridionalis) provides insights into visual adaptation to the nocturnal and benthic lifestyles.</title>
        <authorList>
            <person name="Zhang Y."/>
            <person name="Wang D."/>
            <person name="Peng Z."/>
        </authorList>
    </citation>
    <scope>NUCLEOTIDE SEQUENCE</scope>
    <source>
        <strain evidence="3">SWU-2019-XX</strain>
        <tissue evidence="3">Muscle</tissue>
    </source>
</reference>
<evidence type="ECO:0000313" key="3">
    <source>
        <dbReference type="EMBL" id="KAF7689164.1"/>
    </source>
</evidence>
<sequence>MEMKRGRSGALNGEEVRKFYQSLFEDKDRRRDERKDERSNKRRSERRERLRGRTGWSDGKQGGACDGEAETGVGGVENSVKVSPAGHAEGYRLLRCAEQGDVQGVEDALRRGCDVNFTDHFNWTALMSAAYSGRTHTVKVLLHQGALCTTITDTQGRNACDLARLSGHHDVVNILEQFSNSHKKNTSHTPAAPAHSSPSPQWCDVCEVCYTDTIQTHTSSTLHQFSLKHPPSLPHYCLTPTSVGYKMMLRLGWDPHSGLGPGHSGRRDPVGTVFKSDTAGLGFGPKPRPKVTHFKANDVQAVRRVDKRLEERRERETTVSAKVRKRTEERERQWERDYRASFNIDT</sequence>
<evidence type="ECO:0000259" key="2">
    <source>
        <dbReference type="PROSITE" id="PS50174"/>
    </source>
</evidence>
<dbReference type="Gene3D" id="1.25.40.20">
    <property type="entry name" value="Ankyrin repeat-containing domain"/>
    <property type="match status" value="1"/>
</dbReference>
<dbReference type="SMART" id="SM00443">
    <property type="entry name" value="G_patch"/>
    <property type="match status" value="1"/>
</dbReference>
<dbReference type="InterPro" id="IPR036770">
    <property type="entry name" value="Ankyrin_rpt-contain_sf"/>
</dbReference>
<dbReference type="InterPro" id="IPR039146">
    <property type="entry name" value="GPANK1"/>
</dbReference>
<feature type="compositionally biased region" description="Basic and acidic residues" evidence="1">
    <location>
        <begin position="27"/>
        <end position="39"/>
    </location>
</feature>
<dbReference type="PANTHER" id="PTHR20923">
    <property type="entry name" value="BAT4 PROTEIN-RELATED"/>
    <property type="match status" value="1"/>
</dbReference>
<accession>A0A8T0AAL9</accession>
<dbReference type="Proteomes" id="UP000606274">
    <property type="component" value="Unassembled WGS sequence"/>
</dbReference>
<feature type="compositionally biased region" description="Basic residues" evidence="1">
    <location>
        <begin position="40"/>
        <end position="52"/>
    </location>
</feature>
<protein>
    <recommendedName>
        <fullName evidence="2">G-patch domain-containing protein</fullName>
    </recommendedName>
</protein>
<dbReference type="PANTHER" id="PTHR20923:SF1">
    <property type="entry name" value="G PATCH DOMAIN AND ANKYRIN REPEAT-CONTAINING PROTEIN 1"/>
    <property type="match status" value="1"/>
</dbReference>
<dbReference type="Pfam" id="PF12796">
    <property type="entry name" value="Ank_2"/>
    <property type="match status" value="1"/>
</dbReference>
<evidence type="ECO:0000313" key="4">
    <source>
        <dbReference type="Proteomes" id="UP000606274"/>
    </source>
</evidence>
<evidence type="ECO:0000256" key="1">
    <source>
        <dbReference type="SAM" id="MobiDB-lite"/>
    </source>
</evidence>
<name>A0A8T0AAL9_SILME</name>
<dbReference type="PROSITE" id="PS50174">
    <property type="entry name" value="G_PATCH"/>
    <property type="match status" value="1"/>
</dbReference>
<dbReference type="InterPro" id="IPR002110">
    <property type="entry name" value="Ankyrin_rpt"/>
</dbReference>